<protein>
    <submittedName>
        <fullName evidence="1">Helix-turn-helix domain of resolvase</fullName>
    </submittedName>
</protein>
<dbReference type="NCBIfam" id="NF040785">
    <property type="entry name" value="CD3324_fam"/>
    <property type="match status" value="1"/>
</dbReference>
<proteinExistence type="predicted"/>
<dbReference type="InterPro" id="IPR049739">
    <property type="entry name" value="YraL-like"/>
</dbReference>
<accession>A0A0U1NVP6</accession>
<evidence type="ECO:0000313" key="1">
    <source>
        <dbReference type="EMBL" id="CRK82107.1"/>
    </source>
</evidence>
<dbReference type="STRING" id="1499688.BN000_02028"/>
<dbReference type="InterPro" id="IPR009057">
    <property type="entry name" value="Homeodomain-like_sf"/>
</dbReference>
<dbReference type="PANTHER" id="PTHR37812">
    <property type="entry name" value="MU-LIKE PROPHAGE FLUMU PROTEIN C"/>
    <property type="match status" value="1"/>
</dbReference>
<evidence type="ECO:0000313" key="2">
    <source>
        <dbReference type="Proteomes" id="UP000199087"/>
    </source>
</evidence>
<dbReference type="AlphaFoldDB" id="A0A0U1NVP6"/>
<keyword evidence="2" id="KW-1185">Reference proteome</keyword>
<reference evidence="2" key="1">
    <citation type="submission" date="2015-05" db="EMBL/GenBank/DDBJ databases">
        <authorList>
            <person name="Urmite Genomes"/>
        </authorList>
    </citation>
    <scope>NUCLEOTIDE SEQUENCE [LARGE SCALE GENOMIC DNA]</scope>
    <source>
        <strain evidence="2">LF1</strain>
    </source>
</reference>
<dbReference type="InterPro" id="IPR052411">
    <property type="entry name" value="c-mor_Regulatory_Protein"/>
</dbReference>
<dbReference type="Proteomes" id="UP000199087">
    <property type="component" value="Unassembled WGS sequence"/>
</dbReference>
<name>A0A0U1NVP6_9BACI</name>
<gene>
    <name evidence="1" type="ORF">BN000_02028</name>
</gene>
<dbReference type="EMBL" id="CVRB01000002">
    <property type="protein sequence ID" value="CRK82107.1"/>
    <property type="molecule type" value="Genomic_DNA"/>
</dbReference>
<sequence length="127" mass="14369">MHGAEIKLKEIAQHMHYVISTIWLCALFSLNTKNKGLTEVKYVNANNILPATLITEIQKYVQGETIYIPKPVTAYRKWGTCSGGRKLIDKRNSAIKSAFISGCSIQQLAEEYFLSIETIKKIVYSNK</sequence>
<organism evidence="1 2">
    <name type="scientific">Neobacillus massiliamazoniensis</name>
    <dbReference type="NCBI Taxonomy" id="1499688"/>
    <lineage>
        <taxon>Bacteria</taxon>
        <taxon>Bacillati</taxon>
        <taxon>Bacillota</taxon>
        <taxon>Bacilli</taxon>
        <taxon>Bacillales</taxon>
        <taxon>Bacillaceae</taxon>
        <taxon>Neobacillus</taxon>
    </lineage>
</organism>
<dbReference type="SUPFAM" id="SSF46689">
    <property type="entry name" value="Homeodomain-like"/>
    <property type="match status" value="1"/>
</dbReference>
<dbReference type="PANTHER" id="PTHR37812:SF1">
    <property type="entry name" value="MU-LIKE PROPHAGE FLUMU PROTEIN C"/>
    <property type="match status" value="1"/>
</dbReference>